<evidence type="ECO:0000313" key="2">
    <source>
        <dbReference type="EMBL" id="MDQ4628033.1"/>
    </source>
</evidence>
<feature type="compositionally biased region" description="Polar residues" evidence="1">
    <location>
        <begin position="1"/>
        <end position="21"/>
    </location>
</feature>
<feature type="region of interest" description="Disordered" evidence="1">
    <location>
        <begin position="1"/>
        <end position="32"/>
    </location>
</feature>
<dbReference type="EMBL" id="JAVFKP010000004">
    <property type="protein sequence ID" value="MDQ4628033.1"/>
    <property type="molecule type" value="Genomic_DNA"/>
</dbReference>
<dbReference type="Proteomes" id="UP001237592">
    <property type="component" value="Unassembled WGS sequence"/>
</dbReference>
<keyword evidence="3" id="KW-1185">Reference proteome</keyword>
<organism evidence="2 3">
    <name type="scientific">Janthinobacterium lividum</name>
    <dbReference type="NCBI Taxonomy" id="29581"/>
    <lineage>
        <taxon>Bacteria</taxon>
        <taxon>Pseudomonadati</taxon>
        <taxon>Pseudomonadota</taxon>
        <taxon>Betaproteobacteria</taxon>
        <taxon>Burkholderiales</taxon>
        <taxon>Oxalobacteraceae</taxon>
        <taxon>Janthinobacterium</taxon>
    </lineage>
</organism>
<accession>A0ABU0XY16</accession>
<protein>
    <submittedName>
        <fullName evidence="2">Uncharacterized protein</fullName>
    </submittedName>
</protein>
<dbReference type="RefSeq" id="WP_139144283.1">
    <property type="nucleotide sequence ID" value="NZ_CBCRWJ010000002.1"/>
</dbReference>
<evidence type="ECO:0000313" key="3">
    <source>
        <dbReference type="Proteomes" id="UP001237592"/>
    </source>
</evidence>
<comment type="caution">
    <text evidence="2">The sequence shown here is derived from an EMBL/GenBank/DDBJ whole genome shotgun (WGS) entry which is preliminary data.</text>
</comment>
<evidence type="ECO:0000256" key="1">
    <source>
        <dbReference type="SAM" id="MobiDB-lite"/>
    </source>
</evidence>
<name>A0ABU0XY16_9BURK</name>
<gene>
    <name evidence="2" type="ORF">RB624_19245</name>
</gene>
<reference evidence="2 3" key="1">
    <citation type="submission" date="2023-08" db="EMBL/GenBank/DDBJ databases">
        <title>Draft genome sequence of Janthinobacterium lividum.</title>
        <authorList>
            <person name="Chun B.H."/>
            <person name="Lee Y."/>
        </authorList>
    </citation>
    <scope>NUCLEOTIDE SEQUENCE [LARGE SCALE GENOMIC DNA]</scope>
    <source>
        <strain evidence="2 3">AMJK</strain>
    </source>
</reference>
<proteinExistence type="predicted"/>
<sequence length="62" mass="7264">MQTLTVNKQNRMVRRNNTPAQKRSEKINTPKNGAAMHNFDAWKRHKNAYANTFLARCQLLHV</sequence>